<evidence type="ECO:0000313" key="1">
    <source>
        <dbReference type="EMBL" id="OUM20693.1"/>
    </source>
</evidence>
<comment type="caution">
    <text evidence="1">The sequence shown here is derived from an EMBL/GenBank/DDBJ whole genome shotgun (WGS) entry which is preliminary data.</text>
</comment>
<dbReference type="RefSeq" id="WP_087019446.1">
    <property type="nucleotide sequence ID" value="NZ_CP178353.1"/>
</dbReference>
<accession>A0A252F4J2</accession>
<reference evidence="1 2" key="1">
    <citation type="submission" date="2017-05" db="EMBL/GenBank/DDBJ databases">
        <title>Butyricicoccus porcorum sp. nov. a butyrate-producing bacterium from the swine intestinal tract.</title>
        <authorList>
            <person name="Trachsel J."/>
            <person name="Humphrey S."/>
            <person name="Allen H.K."/>
        </authorList>
    </citation>
    <scope>NUCLEOTIDE SEQUENCE [LARGE SCALE GENOMIC DNA]</scope>
    <source>
        <strain evidence="1">BB10</strain>
    </source>
</reference>
<name>A0A252F4J2_9FIRM</name>
<keyword evidence="2" id="KW-1185">Reference proteome</keyword>
<gene>
    <name evidence="1" type="ORF">CBW42_07670</name>
</gene>
<dbReference type="OrthoDB" id="2066562at2"/>
<dbReference type="Proteomes" id="UP000194903">
    <property type="component" value="Unassembled WGS sequence"/>
</dbReference>
<dbReference type="AlphaFoldDB" id="A0A252F4J2"/>
<organism evidence="1 2">
    <name type="scientific">Butyricicoccus porcorum</name>
    <dbReference type="NCBI Taxonomy" id="1945634"/>
    <lineage>
        <taxon>Bacteria</taxon>
        <taxon>Bacillati</taxon>
        <taxon>Bacillota</taxon>
        <taxon>Clostridia</taxon>
        <taxon>Eubacteriales</taxon>
        <taxon>Butyricicoccaceae</taxon>
        <taxon>Butyricicoccus</taxon>
    </lineage>
</organism>
<evidence type="ECO:0000313" key="2">
    <source>
        <dbReference type="Proteomes" id="UP000194903"/>
    </source>
</evidence>
<sequence length="104" mass="11652">MANKWEPFDVNGSIFRPKGRLLYIEEPDFGCEGAPEKGPVYGSVVLEDKTGQRTVKIEESILFSGQMNDGMWYGMLGGTTVFVGRDRQTVYQPNEAELMWLAGL</sequence>
<dbReference type="EMBL" id="NHOC01000005">
    <property type="protein sequence ID" value="OUM20693.1"/>
    <property type="molecule type" value="Genomic_DNA"/>
</dbReference>
<proteinExistence type="predicted"/>
<protein>
    <submittedName>
        <fullName evidence="1">Uncharacterized protein</fullName>
    </submittedName>
</protein>